<evidence type="ECO:0000259" key="2">
    <source>
        <dbReference type="Pfam" id="PF01814"/>
    </source>
</evidence>
<evidence type="ECO:0000313" key="4">
    <source>
        <dbReference type="Proteomes" id="UP000318199"/>
    </source>
</evidence>
<feature type="domain" description="Hemerythrin-like" evidence="2">
    <location>
        <begin position="12"/>
        <end position="133"/>
    </location>
</feature>
<dbReference type="PANTHER" id="PTHR35585">
    <property type="entry name" value="HHE DOMAIN PROTEIN (AFU_ORTHOLOGUE AFUA_4G00730)"/>
    <property type="match status" value="1"/>
</dbReference>
<sequence length="162" mass="17608">MPQIPDNKDACELLDADHIAVKHLFVEYARLATAAPDDSAADRTALALKICAELTVHAQIEEEIFYPALREALPDAGDLLEEAEAEHQEAKDLIAQIQALGQADAEMDALVARLNGAIEHHVKEERDELFPKAKAAPEVDLVALGEQLRQRQAELAGQAATT</sequence>
<feature type="coiled-coil region" evidence="1">
    <location>
        <begin position="73"/>
        <end position="100"/>
    </location>
</feature>
<gene>
    <name evidence="3" type="ORF">FN976_17425</name>
</gene>
<comment type="caution">
    <text evidence="3">The sequence shown here is derived from an EMBL/GenBank/DDBJ whole genome shotgun (WGS) entry which is preliminary data.</text>
</comment>
<dbReference type="OrthoDB" id="5512987at2"/>
<keyword evidence="1" id="KW-0175">Coiled coil</keyword>
<proteinExistence type="predicted"/>
<dbReference type="CDD" id="cd12108">
    <property type="entry name" value="Hr-like"/>
    <property type="match status" value="1"/>
</dbReference>
<dbReference type="Gene3D" id="1.20.120.520">
    <property type="entry name" value="nmb1532 protein domain like"/>
    <property type="match status" value="1"/>
</dbReference>
<dbReference type="Proteomes" id="UP000318199">
    <property type="component" value="Unassembled WGS sequence"/>
</dbReference>
<organism evidence="3 4">
    <name type="scientific">Caenimonas sedimenti</name>
    <dbReference type="NCBI Taxonomy" id="2596921"/>
    <lineage>
        <taxon>Bacteria</taxon>
        <taxon>Pseudomonadati</taxon>
        <taxon>Pseudomonadota</taxon>
        <taxon>Betaproteobacteria</taxon>
        <taxon>Burkholderiales</taxon>
        <taxon>Comamonadaceae</taxon>
        <taxon>Caenimonas</taxon>
    </lineage>
</organism>
<evidence type="ECO:0000256" key="1">
    <source>
        <dbReference type="SAM" id="Coils"/>
    </source>
</evidence>
<dbReference type="AlphaFoldDB" id="A0A562ZP76"/>
<accession>A0A562ZP76</accession>
<keyword evidence="4" id="KW-1185">Reference proteome</keyword>
<reference evidence="3 4" key="1">
    <citation type="submission" date="2019-07" db="EMBL/GenBank/DDBJ databases">
        <title>Caenimonas sedimenti sp. nov., isolated from activated sludge.</title>
        <authorList>
            <person name="Xu J."/>
        </authorList>
    </citation>
    <scope>NUCLEOTIDE SEQUENCE [LARGE SCALE GENOMIC DNA]</scope>
    <source>
        <strain evidence="3 4">HX-9-20</strain>
    </source>
</reference>
<dbReference type="Pfam" id="PF01814">
    <property type="entry name" value="Hemerythrin"/>
    <property type="match status" value="1"/>
</dbReference>
<evidence type="ECO:0000313" key="3">
    <source>
        <dbReference type="EMBL" id="TWO70115.1"/>
    </source>
</evidence>
<dbReference type="PANTHER" id="PTHR35585:SF1">
    <property type="entry name" value="HHE DOMAIN PROTEIN (AFU_ORTHOLOGUE AFUA_4G00730)"/>
    <property type="match status" value="1"/>
</dbReference>
<protein>
    <submittedName>
        <fullName evidence="3">Hemerythrin domain-containing protein</fullName>
    </submittedName>
</protein>
<dbReference type="InterPro" id="IPR012312">
    <property type="entry name" value="Hemerythrin-like"/>
</dbReference>
<dbReference type="RefSeq" id="WP_145894311.1">
    <property type="nucleotide sequence ID" value="NZ_VOBQ01000013.1"/>
</dbReference>
<dbReference type="EMBL" id="VOBQ01000013">
    <property type="protein sequence ID" value="TWO70115.1"/>
    <property type="molecule type" value="Genomic_DNA"/>
</dbReference>
<name>A0A562ZP76_9BURK</name>